<organism evidence="5 6">
    <name type="scientific">Peptostreptococcus russellii</name>
    <dbReference type="NCBI Taxonomy" id="215200"/>
    <lineage>
        <taxon>Bacteria</taxon>
        <taxon>Bacillati</taxon>
        <taxon>Bacillota</taxon>
        <taxon>Clostridia</taxon>
        <taxon>Peptostreptococcales</taxon>
        <taxon>Peptostreptococcaceae</taxon>
        <taxon>Peptostreptococcus</taxon>
    </lineage>
</organism>
<dbReference type="RefSeq" id="WP_091976173.1">
    <property type="nucleotide sequence ID" value="NZ_CAUWDX010000023.1"/>
</dbReference>
<feature type="coiled-coil region" evidence="4">
    <location>
        <begin position="12"/>
        <end position="43"/>
    </location>
</feature>
<evidence type="ECO:0000256" key="3">
    <source>
        <dbReference type="ARBA" id="ARBA00023065"/>
    </source>
</evidence>
<dbReference type="STRING" id="215200.SAMN05216454_1322"/>
<evidence type="ECO:0000256" key="1">
    <source>
        <dbReference type="ARBA" id="ARBA00005901"/>
    </source>
</evidence>
<dbReference type="Proteomes" id="UP000199512">
    <property type="component" value="Unassembled WGS sequence"/>
</dbReference>
<evidence type="ECO:0000256" key="4">
    <source>
        <dbReference type="SAM" id="Coils"/>
    </source>
</evidence>
<keyword evidence="6" id="KW-1185">Reference proteome</keyword>
<name>A0A1H8KIQ1_9FIRM</name>
<accession>A0A1H8KIQ1</accession>
<evidence type="ECO:0000256" key="2">
    <source>
        <dbReference type="ARBA" id="ARBA00022448"/>
    </source>
</evidence>
<dbReference type="OrthoDB" id="1749765at2"/>
<comment type="similarity">
    <text evidence="1">Belongs to the V-ATPase E subunit family.</text>
</comment>
<gene>
    <name evidence="5" type="ORF">SAMN05216454_1322</name>
</gene>
<dbReference type="GO" id="GO:0033178">
    <property type="term" value="C:proton-transporting two-sector ATPase complex, catalytic domain"/>
    <property type="evidence" value="ECO:0007669"/>
    <property type="project" value="InterPro"/>
</dbReference>
<reference evidence="5 6" key="1">
    <citation type="submission" date="2016-10" db="EMBL/GenBank/DDBJ databases">
        <authorList>
            <person name="de Groot N.N."/>
        </authorList>
    </citation>
    <scope>NUCLEOTIDE SEQUENCE [LARGE SCALE GENOMIC DNA]</scope>
    <source>
        <strain evidence="5 6">Calf135</strain>
    </source>
</reference>
<sequence length="181" mass="20782">MAELNKLTDRILEEAMLQADEIKKEAKEKVDRLNLNSKKQAEQKYSAIVEKGALEAENLKERLRSNANLRARDNELKVKQETIQKVFESALEDMKNIKDEELISYIEKNAGFSEESLIIVPKGKVDIVRRRFPNAKISDERFADSGFIEIAGGIEKNFTFDTQVEYIKDDIQGEIAKVLFK</sequence>
<dbReference type="Gene3D" id="1.20.5.620">
    <property type="entry name" value="F1F0 ATP synthase subunit B, membrane domain"/>
    <property type="match status" value="1"/>
</dbReference>
<evidence type="ECO:0000313" key="6">
    <source>
        <dbReference type="Proteomes" id="UP000199512"/>
    </source>
</evidence>
<dbReference type="SUPFAM" id="SSF160527">
    <property type="entry name" value="V-type ATPase subunit E-like"/>
    <property type="match status" value="1"/>
</dbReference>
<evidence type="ECO:0000313" key="5">
    <source>
        <dbReference type="EMBL" id="SEN92764.1"/>
    </source>
</evidence>
<protein>
    <submittedName>
        <fullName evidence="5">V/A-type H+-transporting ATPase subunit E</fullName>
    </submittedName>
</protein>
<keyword evidence="2" id="KW-0813">Transport</keyword>
<keyword evidence="3" id="KW-0406">Ion transport</keyword>
<dbReference type="GO" id="GO:0046961">
    <property type="term" value="F:proton-transporting ATPase activity, rotational mechanism"/>
    <property type="evidence" value="ECO:0007669"/>
    <property type="project" value="InterPro"/>
</dbReference>
<dbReference type="InterPro" id="IPR002842">
    <property type="entry name" value="ATPase_V1_Esu"/>
</dbReference>
<dbReference type="EMBL" id="FODF01000032">
    <property type="protein sequence ID" value="SEN92764.1"/>
    <property type="molecule type" value="Genomic_DNA"/>
</dbReference>
<keyword evidence="4" id="KW-0175">Coiled coil</keyword>
<dbReference type="AlphaFoldDB" id="A0A1H8KIQ1"/>
<proteinExistence type="inferred from homology"/>
<dbReference type="Pfam" id="PF01991">
    <property type="entry name" value="vATP-synt_E"/>
    <property type="match status" value="1"/>
</dbReference>